<keyword evidence="2" id="KW-0472">Membrane</keyword>
<dbReference type="Proteomes" id="UP000772434">
    <property type="component" value="Unassembled WGS sequence"/>
</dbReference>
<comment type="caution">
    <text evidence="3">The sequence shown here is derived from an EMBL/GenBank/DDBJ whole genome shotgun (WGS) entry which is preliminary data.</text>
</comment>
<feature type="region of interest" description="Disordered" evidence="1">
    <location>
        <begin position="142"/>
        <end position="162"/>
    </location>
</feature>
<evidence type="ECO:0000256" key="2">
    <source>
        <dbReference type="SAM" id="Phobius"/>
    </source>
</evidence>
<evidence type="ECO:0000256" key="1">
    <source>
        <dbReference type="SAM" id="MobiDB-lite"/>
    </source>
</evidence>
<protein>
    <submittedName>
        <fullName evidence="3">Uncharacterized protein</fullName>
    </submittedName>
</protein>
<organism evidence="3 4">
    <name type="scientific">Rhodocollybia butyracea</name>
    <dbReference type="NCBI Taxonomy" id="206335"/>
    <lineage>
        <taxon>Eukaryota</taxon>
        <taxon>Fungi</taxon>
        <taxon>Dikarya</taxon>
        <taxon>Basidiomycota</taxon>
        <taxon>Agaricomycotina</taxon>
        <taxon>Agaricomycetes</taxon>
        <taxon>Agaricomycetidae</taxon>
        <taxon>Agaricales</taxon>
        <taxon>Marasmiineae</taxon>
        <taxon>Omphalotaceae</taxon>
        <taxon>Rhodocollybia</taxon>
    </lineage>
</organism>
<feature type="compositionally biased region" description="Low complexity" evidence="1">
    <location>
        <begin position="143"/>
        <end position="160"/>
    </location>
</feature>
<keyword evidence="4" id="KW-1185">Reference proteome</keyword>
<proteinExistence type="predicted"/>
<keyword evidence="2" id="KW-0812">Transmembrane</keyword>
<name>A0A9P5PLS0_9AGAR</name>
<keyword evidence="2" id="KW-1133">Transmembrane helix</keyword>
<dbReference type="EMBL" id="JADNRY010000125">
    <property type="protein sequence ID" value="KAF9064345.1"/>
    <property type="molecule type" value="Genomic_DNA"/>
</dbReference>
<feature type="transmembrane region" description="Helical" evidence="2">
    <location>
        <begin position="49"/>
        <end position="69"/>
    </location>
</feature>
<reference evidence="3" key="1">
    <citation type="submission" date="2020-11" db="EMBL/GenBank/DDBJ databases">
        <authorList>
            <consortium name="DOE Joint Genome Institute"/>
            <person name="Ahrendt S."/>
            <person name="Riley R."/>
            <person name="Andreopoulos W."/>
            <person name="Labutti K."/>
            <person name="Pangilinan J."/>
            <person name="Ruiz-Duenas F.J."/>
            <person name="Barrasa J.M."/>
            <person name="Sanchez-Garcia M."/>
            <person name="Camarero S."/>
            <person name="Miyauchi S."/>
            <person name="Serrano A."/>
            <person name="Linde D."/>
            <person name="Babiker R."/>
            <person name="Drula E."/>
            <person name="Ayuso-Fernandez I."/>
            <person name="Pacheco R."/>
            <person name="Padilla G."/>
            <person name="Ferreira P."/>
            <person name="Barriuso J."/>
            <person name="Kellner H."/>
            <person name="Castanera R."/>
            <person name="Alfaro M."/>
            <person name="Ramirez L."/>
            <person name="Pisabarro A.G."/>
            <person name="Kuo A."/>
            <person name="Tritt A."/>
            <person name="Lipzen A."/>
            <person name="He G."/>
            <person name="Yan M."/>
            <person name="Ng V."/>
            <person name="Cullen D."/>
            <person name="Martin F."/>
            <person name="Rosso M.-N."/>
            <person name="Henrissat B."/>
            <person name="Hibbett D."/>
            <person name="Martinez A.T."/>
            <person name="Grigoriev I.V."/>
        </authorList>
    </citation>
    <scope>NUCLEOTIDE SEQUENCE</scope>
    <source>
        <strain evidence="3">AH 40177</strain>
    </source>
</reference>
<evidence type="ECO:0000313" key="4">
    <source>
        <dbReference type="Proteomes" id="UP000772434"/>
    </source>
</evidence>
<sequence length="215" mass="22253">MLLFDAAVVIYIAAAQPGRLQRSSILPAPQTSAPPIPTASSKSGSNSSAIGAIAGGIAALVILVFFSFLRVGPEAGAGPNFPYDPFNSDTLPASELTPTPFMVQRPTIGTFPSTVSQTLLSDSGIRKTAGLGLEFGGGMNNVDSSGPIDSSSTSPISPASLEQPSTNKLLMCWRGDLDGLNLLREPESTIANVSGSKHDTATVEWGWKLTGVIVH</sequence>
<evidence type="ECO:0000313" key="3">
    <source>
        <dbReference type="EMBL" id="KAF9064345.1"/>
    </source>
</evidence>
<gene>
    <name evidence="3" type="ORF">BDP27DRAFT_1425916</name>
</gene>
<accession>A0A9P5PLS0</accession>
<dbReference type="AlphaFoldDB" id="A0A9P5PLS0"/>